<dbReference type="Pfam" id="PF00002">
    <property type="entry name" value="7tm_2"/>
    <property type="match status" value="1"/>
</dbReference>
<dbReference type="PANTHER" id="PTHR45620">
    <property type="entry name" value="PDF RECEPTOR-LIKE PROTEIN-RELATED"/>
    <property type="match status" value="1"/>
</dbReference>
<dbReference type="AlphaFoldDB" id="A0AAE1DS19"/>
<protein>
    <recommendedName>
        <fullName evidence="7">G-protein coupled receptors family 2 profile 2 domain-containing protein</fullName>
    </recommendedName>
</protein>
<feature type="domain" description="G-protein coupled receptors family 2 profile 2" evidence="7">
    <location>
        <begin position="1"/>
        <end position="151"/>
    </location>
</feature>
<sequence length="279" mass="32061">MTQLFLVSHNIFQLDLLSLPWTFLIPWIVVKYNFENLYCWNMQKNPAYFWIMKGPWTAIVVINFIFFLDIVRVLVLRVMDSRRHAGRSQYRKFGKFVLVLIPLFGIMYIVLNVAFPSEVNADGYNVVYLYVEMGYNSFQGFILALLFCFLNEEVHTELRRSWHQHRSRRHNSKMLKQSWVKQNSRSSGSPAQDRIVAGHTKVNGGCSLAGRNGYTSKSFHGYGGRNRPGLDKTLSNQTSLSRAASACGERSRRESSSHQALPVATARQHYVVITGKLDV</sequence>
<dbReference type="Proteomes" id="UP001283361">
    <property type="component" value="Unassembled WGS sequence"/>
</dbReference>
<accession>A0AAE1DS19</accession>
<evidence type="ECO:0000256" key="5">
    <source>
        <dbReference type="SAM" id="MobiDB-lite"/>
    </source>
</evidence>
<keyword evidence="9" id="KW-1185">Reference proteome</keyword>
<feature type="transmembrane region" description="Helical" evidence="6">
    <location>
        <begin position="12"/>
        <end position="34"/>
    </location>
</feature>
<feature type="transmembrane region" description="Helical" evidence="6">
    <location>
        <begin position="54"/>
        <end position="75"/>
    </location>
</feature>
<keyword evidence="3 6" id="KW-1133">Transmembrane helix</keyword>
<evidence type="ECO:0000256" key="3">
    <source>
        <dbReference type="ARBA" id="ARBA00022989"/>
    </source>
</evidence>
<dbReference type="PANTHER" id="PTHR45620:SF1">
    <property type="entry name" value="G-PROTEIN COUPLED RECEPTORS FAMILY 2 PROFILE 2 DOMAIN-CONTAINING PROTEIN"/>
    <property type="match status" value="1"/>
</dbReference>
<dbReference type="EMBL" id="JAWDGP010002824">
    <property type="protein sequence ID" value="KAK3779563.1"/>
    <property type="molecule type" value="Genomic_DNA"/>
</dbReference>
<organism evidence="8 9">
    <name type="scientific">Elysia crispata</name>
    <name type="common">lettuce slug</name>
    <dbReference type="NCBI Taxonomy" id="231223"/>
    <lineage>
        <taxon>Eukaryota</taxon>
        <taxon>Metazoa</taxon>
        <taxon>Spiralia</taxon>
        <taxon>Lophotrochozoa</taxon>
        <taxon>Mollusca</taxon>
        <taxon>Gastropoda</taxon>
        <taxon>Heterobranchia</taxon>
        <taxon>Euthyneura</taxon>
        <taxon>Panpulmonata</taxon>
        <taxon>Sacoglossa</taxon>
        <taxon>Placobranchoidea</taxon>
        <taxon>Plakobranchidae</taxon>
        <taxon>Elysia</taxon>
    </lineage>
</organism>
<dbReference type="InterPro" id="IPR050332">
    <property type="entry name" value="GPCR_2"/>
</dbReference>
<dbReference type="InterPro" id="IPR017983">
    <property type="entry name" value="GPCR_2_secretin-like_CS"/>
</dbReference>
<dbReference type="GO" id="GO:0008528">
    <property type="term" value="F:G protein-coupled peptide receptor activity"/>
    <property type="evidence" value="ECO:0007669"/>
    <property type="project" value="TreeGrafter"/>
</dbReference>
<dbReference type="GO" id="GO:0017046">
    <property type="term" value="F:peptide hormone binding"/>
    <property type="evidence" value="ECO:0007669"/>
    <property type="project" value="TreeGrafter"/>
</dbReference>
<dbReference type="InterPro" id="IPR017981">
    <property type="entry name" value="GPCR_2-like_7TM"/>
</dbReference>
<dbReference type="PROSITE" id="PS00650">
    <property type="entry name" value="G_PROTEIN_RECEP_F2_2"/>
    <property type="match status" value="1"/>
</dbReference>
<feature type="transmembrane region" description="Helical" evidence="6">
    <location>
        <begin position="96"/>
        <end position="115"/>
    </location>
</feature>
<evidence type="ECO:0000256" key="4">
    <source>
        <dbReference type="ARBA" id="ARBA00023136"/>
    </source>
</evidence>
<dbReference type="Gene3D" id="1.20.1070.10">
    <property type="entry name" value="Rhodopsin 7-helix transmembrane proteins"/>
    <property type="match status" value="1"/>
</dbReference>
<dbReference type="InterPro" id="IPR000832">
    <property type="entry name" value="GPCR_2_secretin-like"/>
</dbReference>
<keyword evidence="2 6" id="KW-0812">Transmembrane</keyword>
<evidence type="ECO:0000259" key="7">
    <source>
        <dbReference type="PROSITE" id="PS50261"/>
    </source>
</evidence>
<dbReference type="GO" id="GO:0005886">
    <property type="term" value="C:plasma membrane"/>
    <property type="evidence" value="ECO:0007669"/>
    <property type="project" value="TreeGrafter"/>
</dbReference>
<feature type="compositionally biased region" description="Polar residues" evidence="5">
    <location>
        <begin position="179"/>
        <end position="190"/>
    </location>
</feature>
<feature type="transmembrane region" description="Helical" evidence="6">
    <location>
        <begin position="127"/>
        <end position="150"/>
    </location>
</feature>
<evidence type="ECO:0000256" key="1">
    <source>
        <dbReference type="ARBA" id="ARBA00004141"/>
    </source>
</evidence>
<dbReference type="GO" id="GO:0007188">
    <property type="term" value="P:adenylate cyclase-modulating G protein-coupled receptor signaling pathway"/>
    <property type="evidence" value="ECO:0007669"/>
    <property type="project" value="TreeGrafter"/>
</dbReference>
<dbReference type="GO" id="GO:0007166">
    <property type="term" value="P:cell surface receptor signaling pathway"/>
    <property type="evidence" value="ECO:0007669"/>
    <property type="project" value="InterPro"/>
</dbReference>
<evidence type="ECO:0000256" key="6">
    <source>
        <dbReference type="SAM" id="Phobius"/>
    </source>
</evidence>
<dbReference type="PROSITE" id="PS50261">
    <property type="entry name" value="G_PROTEIN_RECEP_F2_4"/>
    <property type="match status" value="1"/>
</dbReference>
<name>A0AAE1DS19_9GAST</name>
<evidence type="ECO:0000256" key="2">
    <source>
        <dbReference type="ARBA" id="ARBA00022692"/>
    </source>
</evidence>
<evidence type="ECO:0000313" key="8">
    <source>
        <dbReference type="EMBL" id="KAK3779563.1"/>
    </source>
</evidence>
<dbReference type="PRINTS" id="PR00249">
    <property type="entry name" value="GPCRSECRETIN"/>
</dbReference>
<gene>
    <name evidence="8" type="ORF">RRG08_045308</name>
</gene>
<keyword evidence="4 6" id="KW-0472">Membrane</keyword>
<proteinExistence type="predicted"/>
<comment type="subcellular location">
    <subcellularLocation>
        <location evidence="1">Membrane</location>
        <topology evidence="1">Multi-pass membrane protein</topology>
    </subcellularLocation>
</comment>
<feature type="region of interest" description="Disordered" evidence="5">
    <location>
        <begin position="173"/>
        <end position="194"/>
    </location>
</feature>
<evidence type="ECO:0000313" key="9">
    <source>
        <dbReference type="Proteomes" id="UP001283361"/>
    </source>
</evidence>
<reference evidence="8" key="1">
    <citation type="journal article" date="2023" name="G3 (Bethesda)">
        <title>A reference genome for the long-term kleptoplast-retaining sea slug Elysia crispata morphotype clarki.</title>
        <authorList>
            <person name="Eastman K.E."/>
            <person name="Pendleton A.L."/>
            <person name="Shaikh M.A."/>
            <person name="Suttiyut T."/>
            <person name="Ogas R."/>
            <person name="Tomko P."/>
            <person name="Gavelis G."/>
            <person name="Widhalm J.R."/>
            <person name="Wisecaver J.H."/>
        </authorList>
    </citation>
    <scope>NUCLEOTIDE SEQUENCE</scope>
    <source>
        <strain evidence="8">ECLA1</strain>
    </source>
</reference>
<comment type="caution">
    <text evidence="8">The sequence shown here is derived from an EMBL/GenBank/DDBJ whole genome shotgun (WGS) entry which is preliminary data.</text>
</comment>